<evidence type="ECO:0000313" key="2">
    <source>
        <dbReference type="Proteomes" id="UP000029723"/>
    </source>
</evidence>
<comment type="caution">
    <text evidence="1">The sequence shown here is derived from an EMBL/GenBank/DDBJ whole genome shotgun (WGS) entry which is preliminary data.</text>
</comment>
<name>A0A098YRT7_9BACT</name>
<dbReference type="OrthoDB" id="7838592at2"/>
<gene>
    <name evidence="1" type="ORF">HMPREF9304_10525</name>
</gene>
<dbReference type="NCBIfam" id="TIGR04474">
    <property type="entry name" value="tcm_partner"/>
    <property type="match status" value="1"/>
</dbReference>
<dbReference type="InterPro" id="IPR031009">
    <property type="entry name" value="Tcm_partner"/>
</dbReference>
<reference evidence="1 2" key="1">
    <citation type="submission" date="2014-07" db="EMBL/GenBank/DDBJ databases">
        <authorList>
            <person name="McCorrison J."/>
            <person name="Sanka R."/>
            <person name="Torralba M."/>
            <person name="Gillis M."/>
            <person name="Haft D.H."/>
            <person name="Methe B."/>
            <person name="Sutton G."/>
            <person name="Nelson K.E."/>
        </authorList>
    </citation>
    <scope>NUCLEOTIDE SEQUENCE [LARGE SCALE GENOMIC DNA]</scope>
    <source>
        <strain evidence="1 2">S9-PR14</strain>
    </source>
</reference>
<accession>A0A098YRT7</accession>
<organism evidence="1 2">
    <name type="scientific">Hoylesella timonensis S9-PR14</name>
    <dbReference type="NCBI Taxonomy" id="1401062"/>
    <lineage>
        <taxon>Bacteria</taxon>
        <taxon>Pseudomonadati</taxon>
        <taxon>Bacteroidota</taxon>
        <taxon>Bacteroidia</taxon>
        <taxon>Bacteroidales</taxon>
        <taxon>Prevotellaceae</taxon>
        <taxon>Hoylesella</taxon>
    </lineage>
</organism>
<sequence>MTNNYTPLQEENDFGFVSDSQHNWGGPWTEEKLDAFEKYVNAYLTIMNKYRDKFNWKLLYFDGFAGSGTRNTNHESDSELMMELFKEQDISLEQINVYQGAAERVVSIKQQGFDYYYFVDLDKSANDELKEKLQPYSDQGKKLIFRNRDANSIVKEMGKYLADHKNKFKGLVLLDPFGMNLDWETIASLKDASIDLWILVPSGVIINRLLERDCTLRHIEKLKQYFGLTKAEIENRFYTMRKDQTLFGEIEKKEKVKEPIKRIAELYVERLNTLFPYVTPDPLVMTNRLGVPIFHFVFASHNRTAMNIAQQIISKKSK</sequence>
<dbReference type="EMBL" id="JRPQ01000155">
    <property type="protein sequence ID" value="KGI21373.1"/>
    <property type="molecule type" value="Genomic_DNA"/>
</dbReference>
<dbReference type="Proteomes" id="UP000029723">
    <property type="component" value="Unassembled WGS sequence"/>
</dbReference>
<dbReference type="RefSeq" id="WP_036928620.1">
    <property type="nucleotide sequence ID" value="NZ_JRPQ01000155.1"/>
</dbReference>
<evidence type="ECO:0008006" key="3">
    <source>
        <dbReference type="Google" id="ProtNLM"/>
    </source>
</evidence>
<dbReference type="AlphaFoldDB" id="A0A098YRT7"/>
<evidence type="ECO:0000313" key="1">
    <source>
        <dbReference type="EMBL" id="KGI21373.1"/>
    </source>
</evidence>
<proteinExistence type="predicted"/>
<protein>
    <recommendedName>
        <fullName evidence="3">Three-Cys-motif partner protein TcmP</fullName>
    </recommendedName>
</protein>